<reference evidence="1 2" key="1">
    <citation type="submission" date="2018-06" db="EMBL/GenBank/DDBJ databases">
        <title>Genomic Encyclopedia of Type Strains, Phase III (KMG-III): the genomes of soil and plant-associated and newly described type strains.</title>
        <authorList>
            <person name="Whitman W."/>
        </authorList>
    </citation>
    <scope>NUCLEOTIDE SEQUENCE [LARGE SCALE GENOMIC DNA]</scope>
    <source>
        <strain evidence="1 2">CGMCC 4.7090</strain>
    </source>
</reference>
<dbReference type="AlphaFoldDB" id="A0A327YXM4"/>
<evidence type="ECO:0000313" key="1">
    <source>
        <dbReference type="EMBL" id="RAK26070.1"/>
    </source>
</evidence>
<protein>
    <submittedName>
        <fullName evidence="1">Uncharacterized protein</fullName>
    </submittedName>
</protein>
<name>A0A327YXM4_9ACTN</name>
<organism evidence="1 2">
    <name type="scientific">Actinoplanes lutulentus</name>
    <dbReference type="NCBI Taxonomy" id="1287878"/>
    <lineage>
        <taxon>Bacteria</taxon>
        <taxon>Bacillati</taxon>
        <taxon>Actinomycetota</taxon>
        <taxon>Actinomycetes</taxon>
        <taxon>Micromonosporales</taxon>
        <taxon>Micromonosporaceae</taxon>
        <taxon>Actinoplanes</taxon>
    </lineage>
</organism>
<dbReference type="EMBL" id="QLMJ01000029">
    <property type="protein sequence ID" value="RAK26070.1"/>
    <property type="molecule type" value="Genomic_DNA"/>
</dbReference>
<gene>
    <name evidence="1" type="ORF">B0I29_129106</name>
</gene>
<evidence type="ECO:0000313" key="2">
    <source>
        <dbReference type="Proteomes" id="UP000249341"/>
    </source>
</evidence>
<proteinExistence type="predicted"/>
<dbReference type="Proteomes" id="UP000249341">
    <property type="component" value="Unassembled WGS sequence"/>
</dbReference>
<accession>A0A327YXM4</accession>
<sequence length="204" mass="22242">MRISPSQIRKAISDPTYRVAQEKPGPKISTDGTLRKAIRMFHTGGVETASSALEDGLKSEYWRRAGVSRAKNARYMLDTYIDLARADLRTVSTVGKSDVRTLGHVINADVDVVLQDALSVAGRVCILADVGNGLSLDRCALVAAAPFKALCDEFEPEDALFGETVTGIDIWQLRCGQCIHVSREEATDAWPILLTHLARATSEK</sequence>
<comment type="caution">
    <text evidence="1">The sequence shown here is derived from an EMBL/GenBank/DDBJ whole genome shotgun (WGS) entry which is preliminary data.</text>
</comment>
<dbReference type="RefSeq" id="WP_146617087.1">
    <property type="nucleotide sequence ID" value="NZ_JACHWI010000002.1"/>
</dbReference>
<keyword evidence="2" id="KW-1185">Reference proteome</keyword>